<keyword evidence="2" id="KW-1133">Transmembrane helix</keyword>
<dbReference type="EMBL" id="CAAALY010000619">
    <property type="protein sequence ID" value="VEL06907.1"/>
    <property type="molecule type" value="Genomic_DNA"/>
</dbReference>
<organism evidence="3 4">
    <name type="scientific">Protopolystoma xenopodis</name>
    <dbReference type="NCBI Taxonomy" id="117903"/>
    <lineage>
        <taxon>Eukaryota</taxon>
        <taxon>Metazoa</taxon>
        <taxon>Spiralia</taxon>
        <taxon>Lophotrochozoa</taxon>
        <taxon>Platyhelminthes</taxon>
        <taxon>Monogenea</taxon>
        <taxon>Polyopisthocotylea</taxon>
        <taxon>Polystomatidea</taxon>
        <taxon>Polystomatidae</taxon>
        <taxon>Protopolystoma</taxon>
    </lineage>
</organism>
<accession>A0A448WAB4</accession>
<evidence type="ECO:0000256" key="2">
    <source>
        <dbReference type="SAM" id="Phobius"/>
    </source>
</evidence>
<evidence type="ECO:0000313" key="4">
    <source>
        <dbReference type="Proteomes" id="UP000784294"/>
    </source>
</evidence>
<dbReference type="AlphaFoldDB" id="A0A448WAB4"/>
<keyword evidence="4" id="KW-1185">Reference proteome</keyword>
<keyword evidence="2" id="KW-0472">Membrane</keyword>
<dbReference type="Proteomes" id="UP000784294">
    <property type="component" value="Unassembled WGS sequence"/>
</dbReference>
<proteinExistence type="predicted"/>
<comment type="caution">
    <text evidence="3">The sequence shown here is derived from an EMBL/GenBank/DDBJ whole genome shotgun (WGS) entry which is preliminary data.</text>
</comment>
<evidence type="ECO:0000256" key="1">
    <source>
        <dbReference type="SAM" id="MobiDB-lite"/>
    </source>
</evidence>
<sequence>MADGRESQIGLIRYRRRVDLDLLHFLRHAVLQLSVIIILLLWRFIAYYRRRRRKLHDEKMLSANCPTRAGANGCNCSCIVVNLFNDSAGSHLEPSCIRHSKPVGDSSNSPLNLAISSSSLTPSWKVASEPVVSFRGSTLPEACRLGQTNELEPEYAPEDRATYHCFPELVSPVTMAMATTAYRSITPGSSPESSDYRASNSYRLTQEAAGQPVEDTFRSPLETEQSLVSLFLDVIRRRWAKPWNRSASASASATSMQEDLTTTGPPAKPSGVEEIGQGE</sequence>
<feature type="compositionally biased region" description="Polar residues" evidence="1">
    <location>
        <begin position="254"/>
        <end position="264"/>
    </location>
</feature>
<feature type="transmembrane region" description="Helical" evidence="2">
    <location>
        <begin position="25"/>
        <end position="45"/>
    </location>
</feature>
<name>A0A448WAB4_9PLAT</name>
<protein>
    <submittedName>
        <fullName evidence="3">Uncharacterized protein</fullName>
    </submittedName>
</protein>
<reference evidence="3" key="1">
    <citation type="submission" date="2018-11" db="EMBL/GenBank/DDBJ databases">
        <authorList>
            <consortium name="Pathogen Informatics"/>
        </authorList>
    </citation>
    <scope>NUCLEOTIDE SEQUENCE</scope>
</reference>
<gene>
    <name evidence="3" type="ORF">PXEA_LOCUS347</name>
</gene>
<evidence type="ECO:0000313" key="3">
    <source>
        <dbReference type="EMBL" id="VEL06907.1"/>
    </source>
</evidence>
<feature type="region of interest" description="Disordered" evidence="1">
    <location>
        <begin position="243"/>
        <end position="279"/>
    </location>
</feature>
<keyword evidence="2" id="KW-0812">Transmembrane</keyword>